<sequence>MDPLLAVESATFRSVIRFIYIITIRLPPAGVHSVPFPVGRSGFCMPTTVAESEAHSLAALSGIVFAALSTPAGSASVNVNDCFAEVLMIRHGLTLAQGLLDLESTLAAPDARCLEDALVFAVTRILELPPYSVDSARRGAAFGALAGHAWGNESHLKPLLQHMISTTSLSEHCLHTDDSTCSIRST</sequence>
<dbReference type="KEGG" id="ang:An16g04990"/>
<reference evidence="1" key="2">
    <citation type="submission" date="2025-08" db="UniProtKB">
        <authorList>
            <consortium name="RefSeq"/>
        </authorList>
    </citation>
    <scope>IDENTIFICATION</scope>
</reference>
<gene>
    <name evidence="1" type="ORF">An16g04990</name>
</gene>
<dbReference type="VEuPathDB" id="FungiDB:An16g04990"/>
<accession>A0AAJ8C269</accession>
<dbReference type="GeneID" id="84593411"/>
<protein>
    <submittedName>
        <fullName evidence="1">Uncharacterized protein</fullName>
    </submittedName>
</protein>
<name>A0AAJ8C269_ASPNG</name>
<organism evidence="1">
    <name type="scientific">Aspergillus niger</name>
    <dbReference type="NCBI Taxonomy" id="5061"/>
    <lineage>
        <taxon>Eukaryota</taxon>
        <taxon>Fungi</taxon>
        <taxon>Dikarya</taxon>
        <taxon>Ascomycota</taxon>
        <taxon>Pezizomycotina</taxon>
        <taxon>Eurotiomycetes</taxon>
        <taxon>Eurotiomycetidae</taxon>
        <taxon>Eurotiales</taxon>
        <taxon>Aspergillaceae</taxon>
        <taxon>Aspergillus</taxon>
        <taxon>Aspergillus subgen. Circumdati</taxon>
    </lineage>
</organism>
<dbReference type="RefSeq" id="XP_059606540.1">
    <property type="nucleotide sequence ID" value="XM_059745121.1"/>
</dbReference>
<evidence type="ECO:0000313" key="1">
    <source>
        <dbReference type="RefSeq" id="XP_059606540.1"/>
    </source>
</evidence>
<proteinExistence type="predicted"/>
<reference evidence="1" key="1">
    <citation type="submission" date="2025-02" db="EMBL/GenBank/DDBJ databases">
        <authorList>
            <consortium name="NCBI Genome Project"/>
        </authorList>
    </citation>
    <scope>NUCLEOTIDE SEQUENCE</scope>
</reference>
<dbReference type="AlphaFoldDB" id="A0AAJ8C269"/>